<dbReference type="EnsemblPlants" id="TuG1812G0500004652.01.T02">
    <property type="protein sequence ID" value="TuG1812G0500004652.01.T02"/>
    <property type="gene ID" value="TuG1812G0500004652.01"/>
</dbReference>
<evidence type="ECO:0000256" key="1">
    <source>
        <dbReference type="SAM" id="MobiDB-lite"/>
    </source>
</evidence>
<proteinExistence type="predicted"/>
<accession>A0A8R7QH34</accession>
<reference evidence="3" key="1">
    <citation type="journal article" date="2013" name="Nature">
        <title>Draft genome of the wheat A-genome progenitor Triticum urartu.</title>
        <authorList>
            <person name="Ling H.Q."/>
            <person name="Zhao S."/>
            <person name="Liu D."/>
            <person name="Wang J."/>
            <person name="Sun H."/>
            <person name="Zhang C."/>
            <person name="Fan H."/>
            <person name="Li D."/>
            <person name="Dong L."/>
            <person name="Tao Y."/>
            <person name="Gao C."/>
            <person name="Wu H."/>
            <person name="Li Y."/>
            <person name="Cui Y."/>
            <person name="Guo X."/>
            <person name="Zheng S."/>
            <person name="Wang B."/>
            <person name="Yu K."/>
            <person name="Liang Q."/>
            <person name="Yang W."/>
            <person name="Lou X."/>
            <person name="Chen J."/>
            <person name="Feng M."/>
            <person name="Jian J."/>
            <person name="Zhang X."/>
            <person name="Luo G."/>
            <person name="Jiang Y."/>
            <person name="Liu J."/>
            <person name="Wang Z."/>
            <person name="Sha Y."/>
            <person name="Zhang B."/>
            <person name="Wu H."/>
            <person name="Tang D."/>
            <person name="Shen Q."/>
            <person name="Xue P."/>
            <person name="Zou S."/>
            <person name="Wang X."/>
            <person name="Liu X."/>
            <person name="Wang F."/>
            <person name="Yang Y."/>
            <person name="An X."/>
            <person name="Dong Z."/>
            <person name="Zhang K."/>
            <person name="Zhang X."/>
            <person name="Luo M.C."/>
            <person name="Dvorak J."/>
            <person name="Tong Y."/>
            <person name="Wang J."/>
            <person name="Yang H."/>
            <person name="Li Z."/>
            <person name="Wang D."/>
            <person name="Zhang A."/>
            <person name="Wang J."/>
        </authorList>
    </citation>
    <scope>NUCLEOTIDE SEQUENCE</scope>
    <source>
        <strain evidence="3">cv. G1812</strain>
    </source>
</reference>
<dbReference type="Gramene" id="TuG1812G0500004652.01.T02">
    <property type="protein sequence ID" value="TuG1812G0500004652.01.T02"/>
    <property type="gene ID" value="TuG1812G0500004652.01"/>
</dbReference>
<organism evidence="2 3">
    <name type="scientific">Triticum urartu</name>
    <name type="common">Red wild einkorn</name>
    <name type="synonym">Crithodium urartu</name>
    <dbReference type="NCBI Taxonomy" id="4572"/>
    <lineage>
        <taxon>Eukaryota</taxon>
        <taxon>Viridiplantae</taxon>
        <taxon>Streptophyta</taxon>
        <taxon>Embryophyta</taxon>
        <taxon>Tracheophyta</taxon>
        <taxon>Spermatophyta</taxon>
        <taxon>Magnoliopsida</taxon>
        <taxon>Liliopsida</taxon>
        <taxon>Poales</taxon>
        <taxon>Poaceae</taxon>
        <taxon>BOP clade</taxon>
        <taxon>Pooideae</taxon>
        <taxon>Triticodae</taxon>
        <taxon>Triticeae</taxon>
        <taxon>Triticinae</taxon>
        <taxon>Triticum</taxon>
    </lineage>
</organism>
<evidence type="ECO:0000313" key="3">
    <source>
        <dbReference type="Proteomes" id="UP000015106"/>
    </source>
</evidence>
<sequence length="196" mass="20962">TAAEIRGGGGAQPQPRCRGEPGQRGVGDVRNAGEHRGSISIADGHGATDAHLYGDPNDAAIPTLLRSRFHGDKFDALNHLLALISQGVDVAHLSPQAVKNVVAQSLELKKLVSSTALPAPLRREVLLPRLDLIAESYTRSSVWPQQLWTGNASRITSMWAAIARLRRCTIANSVGVIHSPSKYLLLIIAASSVYSH</sequence>
<reference evidence="2" key="2">
    <citation type="submission" date="2018-03" db="EMBL/GenBank/DDBJ databases">
        <title>The Triticum urartu genome reveals the dynamic nature of wheat genome evolution.</title>
        <authorList>
            <person name="Ling H."/>
            <person name="Ma B."/>
            <person name="Shi X."/>
            <person name="Liu H."/>
            <person name="Dong L."/>
            <person name="Sun H."/>
            <person name="Cao Y."/>
            <person name="Gao Q."/>
            <person name="Zheng S."/>
            <person name="Li Y."/>
            <person name="Yu Y."/>
            <person name="Du H."/>
            <person name="Qi M."/>
            <person name="Li Y."/>
            <person name="Yu H."/>
            <person name="Cui Y."/>
            <person name="Wang N."/>
            <person name="Chen C."/>
            <person name="Wu H."/>
            <person name="Zhao Y."/>
            <person name="Zhang J."/>
            <person name="Li Y."/>
            <person name="Zhou W."/>
            <person name="Zhang B."/>
            <person name="Hu W."/>
            <person name="Eijk M."/>
            <person name="Tang J."/>
            <person name="Witsenboer H."/>
            <person name="Zhao S."/>
            <person name="Li Z."/>
            <person name="Zhang A."/>
            <person name="Wang D."/>
            <person name="Liang C."/>
        </authorList>
    </citation>
    <scope>NUCLEOTIDE SEQUENCE [LARGE SCALE GENOMIC DNA]</scope>
    <source>
        <strain evidence="2">cv. G1812</strain>
    </source>
</reference>
<name>A0A8R7QH34_TRIUA</name>
<dbReference type="Proteomes" id="UP000015106">
    <property type="component" value="Chromosome 5"/>
</dbReference>
<feature type="compositionally biased region" description="Gly residues" evidence="1">
    <location>
        <begin position="1"/>
        <end position="11"/>
    </location>
</feature>
<keyword evidence="3" id="KW-1185">Reference proteome</keyword>
<feature type="region of interest" description="Disordered" evidence="1">
    <location>
        <begin position="1"/>
        <end position="31"/>
    </location>
</feature>
<protein>
    <submittedName>
        <fullName evidence="2">Uncharacterized protein</fullName>
    </submittedName>
</protein>
<evidence type="ECO:0000313" key="2">
    <source>
        <dbReference type="EnsemblPlants" id="TuG1812G0500004652.01.T02"/>
    </source>
</evidence>
<dbReference type="AlphaFoldDB" id="A0A8R7QH34"/>
<reference evidence="2" key="3">
    <citation type="submission" date="2022-06" db="UniProtKB">
        <authorList>
            <consortium name="EnsemblPlants"/>
        </authorList>
    </citation>
    <scope>IDENTIFICATION</scope>
</reference>